<dbReference type="GO" id="GO:0008703">
    <property type="term" value="F:5-amino-6-(5-phosphoribosylamino)uracil reductase activity"/>
    <property type="evidence" value="ECO:0007669"/>
    <property type="project" value="InterPro"/>
</dbReference>
<dbReference type="InterPro" id="IPR002734">
    <property type="entry name" value="RibDG_C"/>
</dbReference>
<dbReference type="PANTHER" id="PTHR38011">
    <property type="entry name" value="DIHYDROFOLATE REDUCTASE FAMILY PROTEIN (AFU_ORTHOLOGUE AFUA_8G06820)"/>
    <property type="match status" value="1"/>
</dbReference>
<name>A0A1H5D3L9_9MICO</name>
<proteinExistence type="predicted"/>
<protein>
    <submittedName>
        <fullName evidence="2">Dihydrofolate reductase</fullName>
    </submittedName>
</protein>
<dbReference type="InterPro" id="IPR050765">
    <property type="entry name" value="Riboflavin_Biosynth_HTPR"/>
</dbReference>
<gene>
    <name evidence="2" type="ORF">SAMN04488554_0559</name>
</gene>
<dbReference type="Proteomes" id="UP000199220">
    <property type="component" value="Unassembled WGS sequence"/>
</dbReference>
<dbReference type="RefSeq" id="WP_089771588.1">
    <property type="nucleotide sequence ID" value="NZ_FNTX01000001.1"/>
</dbReference>
<evidence type="ECO:0000313" key="3">
    <source>
        <dbReference type="Proteomes" id="UP000199220"/>
    </source>
</evidence>
<dbReference type="EMBL" id="FNTX01000001">
    <property type="protein sequence ID" value="SED73475.1"/>
    <property type="molecule type" value="Genomic_DNA"/>
</dbReference>
<evidence type="ECO:0000313" key="2">
    <source>
        <dbReference type="EMBL" id="SED73475.1"/>
    </source>
</evidence>
<dbReference type="Gene3D" id="3.40.430.10">
    <property type="entry name" value="Dihydrofolate Reductase, subunit A"/>
    <property type="match status" value="1"/>
</dbReference>
<evidence type="ECO:0000259" key="1">
    <source>
        <dbReference type="Pfam" id="PF01872"/>
    </source>
</evidence>
<dbReference type="PANTHER" id="PTHR38011:SF2">
    <property type="entry name" value="BIFUNCTIONAL DEAMINASE-REDUCTASE DOMAIN PROTEIN"/>
    <property type="match status" value="1"/>
</dbReference>
<dbReference type="SUPFAM" id="SSF53597">
    <property type="entry name" value="Dihydrofolate reductase-like"/>
    <property type="match status" value="1"/>
</dbReference>
<organism evidence="2 3">
    <name type="scientific">Ruania alba</name>
    <dbReference type="NCBI Taxonomy" id="648782"/>
    <lineage>
        <taxon>Bacteria</taxon>
        <taxon>Bacillati</taxon>
        <taxon>Actinomycetota</taxon>
        <taxon>Actinomycetes</taxon>
        <taxon>Micrococcales</taxon>
        <taxon>Ruaniaceae</taxon>
        <taxon>Ruania</taxon>
    </lineage>
</organism>
<feature type="domain" description="Bacterial bifunctional deaminase-reductase C-terminal" evidence="1">
    <location>
        <begin position="6"/>
        <end position="192"/>
    </location>
</feature>
<dbReference type="AlphaFoldDB" id="A0A1H5D3L9"/>
<dbReference type="InterPro" id="IPR024072">
    <property type="entry name" value="DHFR-like_dom_sf"/>
</dbReference>
<dbReference type="GO" id="GO:0009231">
    <property type="term" value="P:riboflavin biosynthetic process"/>
    <property type="evidence" value="ECO:0007669"/>
    <property type="project" value="InterPro"/>
</dbReference>
<dbReference type="OrthoDB" id="7342392at2"/>
<dbReference type="STRING" id="648782.SAMN04488554_0559"/>
<accession>A0A1H5D3L9</accession>
<sequence>MTENKRTIVANITLSLDGRTNGPGGDADMGWLVPHAITDGARDGMTRMSSGADHALLGRKNYEGFAGFWPGVADDENADPRDRAFSRWLNDVEKTVFSSTLTQAAWPNGQDAEVVDGDPASVVARLRKEAGGDVVVLASSSVIKALLEADAIDRLSINLCPELVGGGARLFEDGLPTTSWKLTDFTTSNTGAVWMFYDRAR</sequence>
<dbReference type="Pfam" id="PF01872">
    <property type="entry name" value="RibD_C"/>
    <property type="match status" value="1"/>
</dbReference>
<keyword evidence="3" id="KW-1185">Reference proteome</keyword>
<reference evidence="3" key="1">
    <citation type="submission" date="2016-10" db="EMBL/GenBank/DDBJ databases">
        <authorList>
            <person name="Varghese N."/>
            <person name="Submissions S."/>
        </authorList>
    </citation>
    <scope>NUCLEOTIDE SEQUENCE [LARGE SCALE GENOMIC DNA]</scope>
    <source>
        <strain evidence="3">DSM 21368</strain>
    </source>
</reference>